<dbReference type="EMBL" id="JACEEZ010026226">
    <property type="protein sequence ID" value="KAG0693960.1"/>
    <property type="molecule type" value="Genomic_DNA"/>
</dbReference>
<dbReference type="Pfam" id="PF00946">
    <property type="entry name" value="Mononeg_RNA_pol"/>
    <property type="match status" value="1"/>
</dbReference>
<evidence type="ECO:0000256" key="1">
    <source>
        <dbReference type="SAM" id="MobiDB-lite"/>
    </source>
</evidence>
<feature type="domain" description="RdRp catalytic" evidence="2">
    <location>
        <begin position="64"/>
        <end position="439"/>
    </location>
</feature>
<dbReference type="GO" id="GO:0004482">
    <property type="term" value="F:mRNA 5'-cap (guanine-N7-)-methyltransferase activity"/>
    <property type="evidence" value="ECO:0007669"/>
    <property type="project" value="InterPro"/>
</dbReference>
<reference evidence="3" key="1">
    <citation type="submission" date="2020-07" db="EMBL/GenBank/DDBJ databases">
        <title>The High-quality genome of the commercially important snow crab, Chionoecetes opilio.</title>
        <authorList>
            <person name="Jeong J.-H."/>
            <person name="Ryu S."/>
        </authorList>
    </citation>
    <scope>NUCLEOTIDE SEQUENCE</scope>
    <source>
        <strain evidence="3">MADBK_172401_WGS</strain>
        <tissue evidence="3">Digestive gland</tissue>
    </source>
</reference>
<proteinExistence type="predicted"/>
<evidence type="ECO:0000313" key="3">
    <source>
        <dbReference type="EMBL" id="KAG0693960.1"/>
    </source>
</evidence>
<dbReference type="InterPro" id="IPR014023">
    <property type="entry name" value="Mononeg_RNA_pol_cat"/>
</dbReference>
<keyword evidence="4" id="KW-1185">Reference proteome</keyword>
<comment type="caution">
    <text evidence="3">The sequence shown here is derived from an EMBL/GenBank/DDBJ whole genome shotgun (WGS) entry which is preliminary data.</text>
</comment>
<dbReference type="Proteomes" id="UP000770661">
    <property type="component" value="Unassembled WGS sequence"/>
</dbReference>
<dbReference type="OrthoDB" id="7402257at2759"/>
<feature type="region of interest" description="Disordered" evidence="1">
    <location>
        <begin position="24"/>
        <end position="49"/>
    </location>
</feature>
<dbReference type="AlphaFoldDB" id="A0A8J8WDK7"/>
<name>A0A8J8WDK7_CHIOP</name>
<sequence length="542" mass="62423">MSTASLEEWCQQLQRQTISLGETGSLQNSWQSSSTSTSSPEKKWRTTNKDYSTCSGVSHTRERKRLIQMSELLLMQQYLSRVNWCNINYSIDVGIVDNILEYRQLNFIRSVIADAVDHLAANTEEDLVWSFPKSHYKFTAHEDWVCVSNGITCVTVPWLGLLAFEDSLVGLTSVICLTVLDDDLTQRHQIIDVLKAIHAGLQSCILLGERVYDVLKHWHAVVVGRIIENEPEGYTNALLESIHPSIPECPLKDLIDVPLLTKEAKILAMEVSGMAKCFTYPVVNLDKAAETVINTAGKYRAPYKAGQHATWMFRKIFIREFVRERRTWLKTTVIGPLNAVVAQARSNGTWGELSGEWGPDMFRNIRLDENLDFDWHLDTTDLLSDKSIAPPLSSWAQEFDTRYSWLRYGDMPYKGPPAQKRLIIKHLITPVVDTRESIMRLCAGPTDNQVTVMCPRKELSRTVPIFTKLTRCKTLPRPREYMRRFQIMAALHAFREVMDLREVMQVLQRNGRQRRTFCQRLDPMTYYSDVEFLARFRLSKEF</sequence>
<dbReference type="GO" id="GO:0003968">
    <property type="term" value="F:RNA-directed RNA polymerase activity"/>
    <property type="evidence" value="ECO:0007669"/>
    <property type="project" value="InterPro"/>
</dbReference>
<gene>
    <name evidence="3" type="ORF">GWK47_027315</name>
</gene>
<evidence type="ECO:0000313" key="4">
    <source>
        <dbReference type="Proteomes" id="UP000770661"/>
    </source>
</evidence>
<dbReference type="GO" id="GO:0005524">
    <property type="term" value="F:ATP binding"/>
    <property type="evidence" value="ECO:0007669"/>
    <property type="project" value="InterPro"/>
</dbReference>
<evidence type="ECO:0000259" key="2">
    <source>
        <dbReference type="Pfam" id="PF00946"/>
    </source>
</evidence>
<organism evidence="3 4">
    <name type="scientific">Chionoecetes opilio</name>
    <name type="common">Atlantic snow crab</name>
    <name type="synonym">Cancer opilio</name>
    <dbReference type="NCBI Taxonomy" id="41210"/>
    <lineage>
        <taxon>Eukaryota</taxon>
        <taxon>Metazoa</taxon>
        <taxon>Ecdysozoa</taxon>
        <taxon>Arthropoda</taxon>
        <taxon>Crustacea</taxon>
        <taxon>Multicrustacea</taxon>
        <taxon>Malacostraca</taxon>
        <taxon>Eumalacostraca</taxon>
        <taxon>Eucarida</taxon>
        <taxon>Decapoda</taxon>
        <taxon>Pleocyemata</taxon>
        <taxon>Brachyura</taxon>
        <taxon>Eubrachyura</taxon>
        <taxon>Majoidea</taxon>
        <taxon>Majidae</taxon>
        <taxon>Chionoecetes</taxon>
    </lineage>
</organism>
<accession>A0A8J8WDK7</accession>
<protein>
    <recommendedName>
        <fullName evidence="2">RdRp catalytic domain-containing protein</fullName>
    </recommendedName>
</protein>